<gene>
    <name evidence="9" type="ORF">RND71_017610</name>
</gene>
<dbReference type="EMBL" id="JAVYJV010000009">
    <property type="protein sequence ID" value="KAK4362369.1"/>
    <property type="molecule type" value="Genomic_DNA"/>
</dbReference>
<evidence type="ECO:0000313" key="9">
    <source>
        <dbReference type="EMBL" id="KAK4362369.1"/>
    </source>
</evidence>
<dbReference type="EC" id="2.3.2.27" evidence="3"/>
<evidence type="ECO:0000256" key="3">
    <source>
        <dbReference type="ARBA" id="ARBA00012483"/>
    </source>
</evidence>
<feature type="repeat" description="ARM" evidence="7">
    <location>
        <begin position="544"/>
        <end position="587"/>
    </location>
</feature>
<dbReference type="SMART" id="SM00185">
    <property type="entry name" value="ARM"/>
    <property type="match status" value="2"/>
</dbReference>
<dbReference type="FunFam" id="1.25.10.10:FF:000485">
    <property type="entry name" value="RING-type E3 ubiquitin transferase"/>
    <property type="match status" value="1"/>
</dbReference>
<evidence type="ECO:0000259" key="8">
    <source>
        <dbReference type="PROSITE" id="PS51698"/>
    </source>
</evidence>
<dbReference type="InterPro" id="IPR011989">
    <property type="entry name" value="ARM-like"/>
</dbReference>
<dbReference type="FunFam" id="3.30.40.10:FF:000442">
    <property type="entry name" value="RING-type E3 ubiquitin transferase"/>
    <property type="match status" value="1"/>
</dbReference>
<dbReference type="GO" id="GO:0061630">
    <property type="term" value="F:ubiquitin protein ligase activity"/>
    <property type="evidence" value="ECO:0007669"/>
    <property type="project" value="UniProtKB-EC"/>
</dbReference>
<protein>
    <recommendedName>
        <fullName evidence="3">RING-type E3 ubiquitin transferase</fullName>
        <ecNumber evidence="3">2.3.2.27</ecNumber>
    </recommendedName>
</protein>
<dbReference type="InterPro" id="IPR000225">
    <property type="entry name" value="Armadillo"/>
</dbReference>
<keyword evidence="5" id="KW-0677">Repeat</keyword>
<evidence type="ECO:0000256" key="2">
    <source>
        <dbReference type="ARBA" id="ARBA00004906"/>
    </source>
</evidence>
<dbReference type="PANTHER" id="PTHR23315">
    <property type="entry name" value="U BOX DOMAIN-CONTAINING"/>
    <property type="match status" value="1"/>
</dbReference>
<dbReference type="GO" id="GO:0010029">
    <property type="term" value="P:regulation of seed germination"/>
    <property type="evidence" value="ECO:0007669"/>
    <property type="project" value="UniProtKB-ARBA"/>
</dbReference>
<feature type="repeat" description="ARM" evidence="7">
    <location>
        <begin position="419"/>
        <end position="461"/>
    </location>
</feature>
<organism evidence="9 10">
    <name type="scientific">Anisodus tanguticus</name>
    <dbReference type="NCBI Taxonomy" id="243964"/>
    <lineage>
        <taxon>Eukaryota</taxon>
        <taxon>Viridiplantae</taxon>
        <taxon>Streptophyta</taxon>
        <taxon>Embryophyta</taxon>
        <taxon>Tracheophyta</taxon>
        <taxon>Spermatophyta</taxon>
        <taxon>Magnoliopsida</taxon>
        <taxon>eudicotyledons</taxon>
        <taxon>Gunneridae</taxon>
        <taxon>Pentapetalae</taxon>
        <taxon>asterids</taxon>
        <taxon>lamiids</taxon>
        <taxon>Solanales</taxon>
        <taxon>Solanaceae</taxon>
        <taxon>Solanoideae</taxon>
        <taxon>Hyoscyameae</taxon>
        <taxon>Anisodus</taxon>
    </lineage>
</organism>
<dbReference type="InterPro" id="IPR045210">
    <property type="entry name" value="RING-Ubox_PUB"/>
</dbReference>
<comment type="catalytic activity">
    <reaction evidence="1">
        <text>S-ubiquitinyl-[E2 ubiquitin-conjugating enzyme]-L-cysteine + [acceptor protein]-L-lysine = [E2 ubiquitin-conjugating enzyme]-L-cysteine + N(6)-ubiquitinyl-[acceptor protein]-L-lysine.</text>
        <dbReference type="EC" id="2.3.2.27"/>
    </reaction>
</comment>
<sequence length="870" mass="96749">MIQRFERNDRRILTFPAVHPCEGISPATLLDSLITLSRNICNFKSEFFATQRRNVRETIRQVGILLIFFEEIRDHLPSNRHSIVLCFAELHTTFQKLKFLVDDCTREGAKTWMLMKAHSVASQFRVLVRTVATALDVLPLSSLNVSREIKELVLMVANQAQRAKMELDPEDEDATKRVIVILNQFENKFEPDSCVIKKFLDYLDITTWTQCHKEIKFLEDEINFECSENHEREVPMLSSLVGFLSYCRGILFEDSVYGNTDQSDGTSNLETLTCLNPEDFRCPISLELMTDPVTVSTGQTYDRASIQKWLKSGNLLCPKTGEILQSTELVPNSTLRKLIQQFCFDNGISIAKSRKKNCDISRTILPGSPAAAEAIKFLSQFLASRMYFGSDQQKIKAAYEIRLLAKSNIFNRSVLIEAATIPAFLQMLSTNDPAMQENSISALLKLSKHSNGKKLIMETGGLNSILGVLKNGLKLESKQIAAAIIFYVSSLREYRKSIGETPEVFPALVELIKDGTSCGKKNAIVAIFGLLLSHRNHDRALGAGTVPVLVNLLASSDKVELNTDALAVLATLAESTEGSFAVLEASASPVILNQLQNTTSRAGKEYCVSILFSLCLNCGAEVISALVREQHLMSLLYSILTEGTSQAKKRTRSLIKILQRFCETSTSSYAPMVLPATHVLSFIDMSNNPNYSSFECTFEVGNPNADQVFDEMPLPEDSLYGSNTEVLVSIEGYATNTEAHVLDECPQRANHKGFIDEQSAAPIFNPESHSDPEHEKSEEVCDVQAEFEGSMSEVQETLVANNQEFVLEDFAPILENVQFDVPVSTTGSLSKCASDSINHSSRLFTYFNTCAPSYDTGRHSMSELSGEKLV</sequence>
<dbReference type="Pfam" id="PF25368">
    <property type="entry name" value="PUB10_N"/>
    <property type="match status" value="1"/>
</dbReference>
<dbReference type="GO" id="GO:0016567">
    <property type="term" value="P:protein ubiquitination"/>
    <property type="evidence" value="ECO:0007669"/>
    <property type="project" value="InterPro"/>
</dbReference>
<dbReference type="InterPro" id="IPR016024">
    <property type="entry name" value="ARM-type_fold"/>
</dbReference>
<keyword evidence="10" id="KW-1185">Reference proteome</keyword>
<dbReference type="SUPFAM" id="SSF57850">
    <property type="entry name" value="RING/U-box"/>
    <property type="match status" value="1"/>
</dbReference>
<dbReference type="Proteomes" id="UP001291623">
    <property type="component" value="Unassembled WGS sequence"/>
</dbReference>
<proteinExistence type="predicted"/>
<evidence type="ECO:0000256" key="4">
    <source>
        <dbReference type="ARBA" id="ARBA00022679"/>
    </source>
</evidence>
<evidence type="ECO:0000256" key="6">
    <source>
        <dbReference type="ARBA" id="ARBA00022786"/>
    </source>
</evidence>
<feature type="domain" description="U-box" evidence="8">
    <location>
        <begin position="275"/>
        <end position="349"/>
    </location>
</feature>
<accession>A0AAE1S0W7</accession>
<evidence type="ECO:0000256" key="5">
    <source>
        <dbReference type="ARBA" id="ARBA00022737"/>
    </source>
</evidence>
<dbReference type="InterPro" id="IPR057623">
    <property type="entry name" value="PUB12-19-like_N"/>
</dbReference>
<reference evidence="9" key="1">
    <citation type="submission" date="2023-12" db="EMBL/GenBank/DDBJ databases">
        <title>Genome assembly of Anisodus tanguticus.</title>
        <authorList>
            <person name="Wang Y.-J."/>
        </authorList>
    </citation>
    <scope>NUCLEOTIDE SEQUENCE</scope>
    <source>
        <strain evidence="9">KB-2021</strain>
        <tissue evidence="9">Leaf</tissue>
    </source>
</reference>
<dbReference type="Gene3D" id="1.25.10.10">
    <property type="entry name" value="Leucine-rich Repeat Variant"/>
    <property type="match status" value="1"/>
</dbReference>
<dbReference type="Pfam" id="PF04564">
    <property type="entry name" value="U-box"/>
    <property type="match status" value="1"/>
</dbReference>
<evidence type="ECO:0000256" key="7">
    <source>
        <dbReference type="PROSITE-ProRule" id="PRU00259"/>
    </source>
</evidence>
<comment type="caution">
    <text evidence="9">The sequence shown here is derived from an EMBL/GenBank/DDBJ whole genome shotgun (WGS) entry which is preliminary data.</text>
</comment>
<dbReference type="CDD" id="cd16664">
    <property type="entry name" value="RING-Ubox_PUB"/>
    <property type="match status" value="1"/>
</dbReference>
<dbReference type="SMART" id="SM00504">
    <property type="entry name" value="Ubox"/>
    <property type="match status" value="1"/>
</dbReference>
<keyword evidence="4" id="KW-0808">Transferase</keyword>
<dbReference type="AlphaFoldDB" id="A0AAE1S0W7"/>
<evidence type="ECO:0000313" key="10">
    <source>
        <dbReference type="Proteomes" id="UP001291623"/>
    </source>
</evidence>
<dbReference type="InterPro" id="IPR058678">
    <property type="entry name" value="ARM_PUB"/>
</dbReference>
<dbReference type="SUPFAM" id="SSF48371">
    <property type="entry name" value="ARM repeat"/>
    <property type="match status" value="1"/>
</dbReference>
<comment type="pathway">
    <text evidence="2">Protein modification; protein ubiquitination.</text>
</comment>
<dbReference type="InterPro" id="IPR013083">
    <property type="entry name" value="Znf_RING/FYVE/PHD"/>
</dbReference>
<dbReference type="PROSITE" id="PS51698">
    <property type="entry name" value="U_BOX"/>
    <property type="match status" value="1"/>
</dbReference>
<dbReference type="PANTHER" id="PTHR23315:SF116">
    <property type="entry name" value="RING-TYPE E3 UBIQUITIN TRANSFERASE"/>
    <property type="match status" value="1"/>
</dbReference>
<dbReference type="Gene3D" id="3.30.40.10">
    <property type="entry name" value="Zinc/RING finger domain, C3HC4 (zinc finger)"/>
    <property type="match status" value="1"/>
</dbReference>
<dbReference type="InterPro" id="IPR003613">
    <property type="entry name" value="Ubox_domain"/>
</dbReference>
<evidence type="ECO:0000256" key="1">
    <source>
        <dbReference type="ARBA" id="ARBA00000900"/>
    </source>
</evidence>
<keyword evidence="6" id="KW-0833">Ubl conjugation pathway</keyword>
<dbReference type="PROSITE" id="PS50176">
    <property type="entry name" value="ARM_REPEAT"/>
    <property type="match status" value="2"/>
</dbReference>
<name>A0AAE1S0W7_9SOLA</name>
<dbReference type="Pfam" id="PF25598">
    <property type="entry name" value="ARM_PUB"/>
    <property type="match status" value="1"/>
</dbReference>